<evidence type="ECO:0000256" key="1">
    <source>
        <dbReference type="ARBA" id="ARBA00006255"/>
    </source>
</evidence>
<keyword evidence="2 3" id="KW-0175">Coiled coil</keyword>
<feature type="compositionally biased region" description="Low complexity" evidence="4">
    <location>
        <begin position="361"/>
        <end position="373"/>
    </location>
</feature>
<feature type="compositionally biased region" description="Polar residues" evidence="4">
    <location>
        <begin position="1031"/>
        <end position="1040"/>
    </location>
</feature>
<feature type="coiled-coil region" evidence="3">
    <location>
        <begin position="1408"/>
        <end position="1491"/>
    </location>
</feature>
<reference evidence="6" key="1">
    <citation type="submission" date="2025-08" db="UniProtKB">
        <authorList>
            <consortium name="Ensembl"/>
        </authorList>
    </citation>
    <scope>IDENTIFICATION</scope>
</reference>
<dbReference type="InterPro" id="IPR027417">
    <property type="entry name" value="P-loop_NTPase"/>
</dbReference>
<dbReference type="OMA" id="TKYPEDP"/>
<evidence type="ECO:0000313" key="6">
    <source>
        <dbReference type="Ensembl" id="ENSJHYP00000012171.1"/>
    </source>
</evidence>
<reference evidence="6" key="2">
    <citation type="submission" date="2025-09" db="UniProtKB">
        <authorList>
            <consortium name="Ensembl"/>
        </authorList>
    </citation>
    <scope>IDENTIFICATION</scope>
</reference>
<feature type="compositionally biased region" description="Low complexity" evidence="4">
    <location>
        <begin position="1681"/>
        <end position="1696"/>
    </location>
</feature>
<feature type="domain" description="Calponin-homology (CH)" evidence="5">
    <location>
        <begin position="1"/>
        <end position="47"/>
    </location>
</feature>
<feature type="compositionally biased region" description="Basic and acidic residues" evidence="4">
    <location>
        <begin position="767"/>
        <end position="777"/>
    </location>
</feature>
<name>A0A8C5J0N7_JUNHY</name>
<feature type="compositionally biased region" description="Gly residues" evidence="4">
    <location>
        <begin position="1140"/>
        <end position="1149"/>
    </location>
</feature>
<feature type="compositionally biased region" description="Polar residues" evidence="4">
    <location>
        <begin position="377"/>
        <end position="386"/>
    </location>
</feature>
<evidence type="ECO:0000256" key="4">
    <source>
        <dbReference type="SAM" id="MobiDB-lite"/>
    </source>
</evidence>
<feature type="region of interest" description="Disordered" evidence="4">
    <location>
        <begin position="67"/>
        <end position="454"/>
    </location>
</feature>
<dbReference type="InterPro" id="IPR039041">
    <property type="entry name" value="Nav/unc-53"/>
</dbReference>
<feature type="compositionally biased region" description="Low complexity" evidence="4">
    <location>
        <begin position="1575"/>
        <end position="1587"/>
    </location>
</feature>
<evidence type="ECO:0000256" key="3">
    <source>
        <dbReference type="SAM" id="Coils"/>
    </source>
</evidence>
<feature type="compositionally biased region" description="Polar residues" evidence="4">
    <location>
        <begin position="141"/>
        <end position="166"/>
    </location>
</feature>
<dbReference type="InterPro" id="IPR003593">
    <property type="entry name" value="AAA+_ATPase"/>
</dbReference>
<feature type="compositionally biased region" description="Polar residues" evidence="4">
    <location>
        <begin position="1290"/>
        <end position="1300"/>
    </location>
</feature>
<dbReference type="Pfam" id="PF25408">
    <property type="entry name" value="AAA_lid_NAV1"/>
    <property type="match status" value="1"/>
</dbReference>
<sequence length="2200" mass="235326">MIENVDVCLSFLAARGVNVQGLSAEEIRNGNLKAILGLFFSLSRYKQQQHHQQQYYQSLVELQQQVPSTPAEISQSKTHQDMQSRLPGPSRVPAAGSSTKVQGASNLNRRSQSFNSIDKNKPPQYANGNEKDSPKGPHPSSGMNGNVQHPTSTGQQQVSAIPSPSASKPWRSKSMNVKHSATSTMLSVKQPSPTTSPTPTPTSDRLKPPPSDGVKPPSSGQKSMLEKFKLVNARTALRPPLSLSSGPGDSGREDDNFSECGDMDVLSGGVNSGGSTSSSPKVSPKLTPPKAGSKNLSNKKSLLQPKDKEEKNRDKNKVCTEKAVKEEKDQVIESSTKKSSKIASLIPKGSKTTAAKKESLISSSSGIPKPGSKVPTAKQSTSSACTGSKEVEKLRTTKGNQSQSTPKSQLSEKASPSSGLASSEGKEPSAALTPGSSVGASMAAGSGQGTGNGVVQLPQQQQYSHPNTATVAPFIYRTLSENDSTSLPPADSCTSPTKMDLSFSKTAKQCLEEISGEDPETRRMRTVKNIADLRQNLEETMSSLRGTQISHSTLETTFDSTVTTEVNGRSIPSLSSRSSAMTWRLGQASPRLQAGDAPSLGAGYPRSSASRFIHTDPSRFMYTTPLRRAAVSRLGNISQIDMSEKGTADLDISSEADVGGYMSDGDILGKSLRTDDINSGYMTDGGLNLYTRSLNRIPDLAASRDVIQRGVHDVTVDADSWDDSSSVSSGLSDTLDNLSTDDLNTTSSVSSYSNITASSRKNTHAQLKTDSEKRSVTDSETWGSTEELKKPEEDFDSSVDSSGKWKGLPSGLSEESEKGGQKTSLSVSQTGSWRRGMTAQVGTTQSRHKAGTSALKTPGKTDDAKASEKVKTPLKGASIQRSPSDAGKSSGDEGKKPPSGIGRSTATGSFGFKKSGLGSSTIITTSGATITSGSATLGKMPKSSAISGKSNAGRKTSLDGSQNQDDGVLHVSSKTTLQYRSLPRPSKSSGSGIPGRGGHRSSTSSIDSNVSSKSAGAAATKLREPSKIGSGRSSPVTINQTDKEKEKVAVSDSESVSLSSSPKSSPTSASASGTPGLRQPGSKYPDIASPTFRRLFGAKASGKAASAPSTEGVKPTSAMPSPSTTLARQGSLESPSSGTGSMGSAGGQSGSSSPLFSKPSDLNADVVSLSHSLASSPASVHSFTSGALVWAANLSSSSAGSKDTPSYQSMTSLHTSSESIDLPLSHHGSLSGLTTSTQEVQSLLMRTGSVRSTLSESMQLDRNTLPKKGLRYAPSSRQTSQEEGKEWLRSHSTGGLQDTGSQSPLVSPSAMSSSATGKYHFSNLVSPTNLSQFNLPGPSMMRSNSIPAQDTSFDLYDDSQLCGSATSLEERPRAISHSGSFRDSMEEVHGSSLSLVSSTSSLYSTAEEKAHSEQIQKLRRELVASQEKVATLTSQLSANAHLVAAFEKSLGNMTGRLQSLTMTAEQKESELIELRETIEMLKAQNSAAQAAIQGALNGPDHTHKDLRIRRQHSSESVSSINSATSHSSIGSGNDADSKKKKKKNWLRSSFKQAFGKKKSTKPPSSHSDIEELTDSSLPSSPKLPHSSGECATSSMKPSQSASAICECTEAEAEIILQLKSELREKELKLTDIRLEALSSAHHLDQIREAMNRMQNEIEILKAENDRLKAETGNSGKPARPSSESSSSTSSSSSRQSLGLSLNNLNITESVTSDILLDDVTDGALHKEGHSVKILVTINKGYSRAKDQKPHAYLIGSIGVSGKTKWDVLDGVIRRLFKEYIFRVDPTTSLGLSSDCIASYCIGDVTRAHSLEVPELLPCGYLVGDNNVITVNLKGVEENSLDSFVFDTLIPKPITQRYFNLLMEHRRIILSGPSGTGKTYLANRLAEYIITKSGRKKTEDAIATFNIDHKSSKDLRQYLANLAEQCSADNNGADLPVVIILDNLHHISSLSDIFNGFLNCKYNKCPYIIGTMNQGVSSSPNLEVHHNFRWVLCANHTEPVKGFLGRYLRRKLIETEIEKSIRNNELMKIIDWIPKTWHHLNSFLETHSSSDVTIGPRLFLPCPMDVDGSRVWFTDLWNYSLVPYLLEAVREGLQMYGKRAPWEDPSKWVADTYPWSSATLQHEWPSLLQLRPEDVGYEGYASAKEGTTSKHVPQTETEGDPLMNMLMRLQEAANYSSAQSCDSDSTSHHDDILDSSLESTL</sequence>
<feature type="region of interest" description="Disordered" evidence="4">
    <location>
        <begin position="2176"/>
        <end position="2200"/>
    </location>
</feature>
<comment type="similarity">
    <text evidence="1">Belongs to the Nav/unc-53 family.</text>
</comment>
<dbReference type="SUPFAM" id="SSF52540">
    <property type="entry name" value="P-loop containing nucleoside triphosphate hydrolases"/>
    <property type="match status" value="2"/>
</dbReference>
<dbReference type="PROSITE" id="PS50021">
    <property type="entry name" value="CH"/>
    <property type="match status" value="1"/>
</dbReference>
<feature type="compositionally biased region" description="Polar residues" evidence="4">
    <location>
        <begin position="397"/>
        <end position="421"/>
    </location>
</feature>
<dbReference type="Pfam" id="PF00004">
    <property type="entry name" value="AAA"/>
    <property type="match status" value="1"/>
</dbReference>
<dbReference type="FunFam" id="3.40.50.300:FF:000316">
    <property type="entry name" value="Putative neuron navigator 3"/>
    <property type="match status" value="1"/>
</dbReference>
<feature type="compositionally biased region" description="Low complexity" evidence="4">
    <location>
        <begin position="237"/>
        <end position="247"/>
    </location>
</feature>
<dbReference type="InterPro" id="IPR036872">
    <property type="entry name" value="CH_dom_sf"/>
</dbReference>
<feature type="region of interest" description="Disordered" evidence="4">
    <location>
        <begin position="1254"/>
        <end position="1313"/>
    </location>
</feature>
<feature type="compositionally biased region" description="Low complexity" evidence="4">
    <location>
        <begin position="266"/>
        <end position="289"/>
    </location>
</feature>
<dbReference type="Gene3D" id="1.10.418.10">
    <property type="entry name" value="Calponin-like domain"/>
    <property type="match status" value="1"/>
</dbReference>
<feature type="compositionally biased region" description="Low complexity" evidence="4">
    <location>
        <begin position="1516"/>
        <end position="1533"/>
    </location>
</feature>
<proteinExistence type="inferred from homology"/>
<feature type="compositionally biased region" description="Low complexity" evidence="4">
    <location>
        <begin position="1097"/>
        <end position="1107"/>
    </location>
</feature>
<feature type="compositionally biased region" description="Polar residues" evidence="4">
    <location>
        <begin position="752"/>
        <end position="766"/>
    </location>
</feature>
<feature type="compositionally biased region" description="Polar residues" evidence="4">
    <location>
        <begin position="67"/>
        <end position="83"/>
    </location>
</feature>
<keyword evidence="7" id="KW-1185">Reference proteome</keyword>
<dbReference type="PANTHER" id="PTHR12784">
    <property type="entry name" value="STEERIN"/>
    <property type="match status" value="1"/>
</dbReference>
<dbReference type="PANTHER" id="PTHR12784:SF18">
    <property type="entry name" value="NEURON NAVIGATOR 3"/>
    <property type="match status" value="1"/>
</dbReference>
<dbReference type="Gene3D" id="3.40.50.300">
    <property type="entry name" value="P-loop containing nucleotide triphosphate hydrolases"/>
    <property type="match status" value="1"/>
</dbReference>
<evidence type="ECO:0000256" key="2">
    <source>
        <dbReference type="ARBA" id="ARBA00023054"/>
    </source>
</evidence>
<dbReference type="InterPro" id="IPR003959">
    <property type="entry name" value="ATPase_AAA_core"/>
</dbReference>
<feature type="region of interest" description="Disordered" evidence="4">
    <location>
        <begin position="1197"/>
        <end position="1220"/>
    </location>
</feature>
<organism evidence="6 7">
    <name type="scientific">Junco hyemalis</name>
    <name type="common">Dark-eyed junco</name>
    <dbReference type="NCBI Taxonomy" id="40217"/>
    <lineage>
        <taxon>Eukaryota</taxon>
        <taxon>Metazoa</taxon>
        <taxon>Chordata</taxon>
        <taxon>Craniata</taxon>
        <taxon>Vertebrata</taxon>
        <taxon>Euteleostomi</taxon>
        <taxon>Archelosauria</taxon>
        <taxon>Archosauria</taxon>
        <taxon>Dinosauria</taxon>
        <taxon>Saurischia</taxon>
        <taxon>Theropoda</taxon>
        <taxon>Coelurosauria</taxon>
        <taxon>Aves</taxon>
        <taxon>Neognathae</taxon>
        <taxon>Neoaves</taxon>
        <taxon>Telluraves</taxon>
        <taxon>Australaves</taxon>
        <taxon>Passeriformes</taxon>
        <taxon>Passerellidae</taxon>
        <taxon>Junco</taxon>
    </lineage>
</organism>
<feature type="compositionally biased region" description="Polar residues" evidence="4">
    <location>
        <begin position="173"/>
        <end position="190"/>
    </location>
</feature>
<dbReference type="GO" id="GO:0022008">
    <property type="term" value="P:neurogenesis"/>
    <property type="evidence" value="ECO:0007669"/>
    <property type="project" value="InterPro"/>
</dbReference>
<feature type="compositionally biased region" description="Polar residues" evidence="4">
    <location>
        <begin position="96"/>
        <end position="117"/>
    </location>
</feature>
<protein>
    <submittedName>
        <fullName evidence="6">Neuron navigator 3</fullName>
    </submittedName>
</protein>
<dbReference type="InterPro" id="IPR001715">
    <property type="entry name" value="CH_dom"/>
</dbReference>
<feature type="compositionally biased region" description="Low complexity" evidence="4">
    <location>
        <begin position="1001"/>
        <end position="1014"/>
    </location>
</feature>
<feature type="region of interest" description="Disordered" evidence="4">
    <location>
        <begin position="1509"/>
        <end position="1597"/>
    </location>
</feature>
<feature type="compositionally biased region" description="Low complexity" evidence="4">
    <location>
        <begin position="908"/>
        <end position="938"/>
    </location>
</feature>
<feature type="region of interest" description="Disordered" evidence="4">
    <location>
        <begin position="718"/>
        <end position="1161"/>
    </location>
</feature>
<dbReference type="SMART" id="SM00382">
    <property type="entry name" value="AAA"/>
    <property type="match status" value="1"/>
</dbReference>
<feature type="compositionally biased region" description="Polar residues" evidence="4">
    <location>
        <begin position="944"/>
        <end position="965"/>
    </location>
</feature>
<feature type="compositionally biased region" description="Polar residues" evidence="4">
    <location>
        <begin position="1118"/>
        <end position="1133"/>
    </location>
</feature>
<dbReference type="CDD" id="cd00009">
    <property type="entry name" value="AAA"/>
    <property type="match status" value="1"/>
</dbReference>
<evidence type="ECO:0000259" key="5">
    <source>
        <dbReference type="PROSITE" id="PS50021"/>
    </source>
</evidence>
<dbReference type="InterPro" id="IPR057126">
    <property type="entry name" value="NAV1-like_ubiquitin-like"/>
</dbReference>
<feature type="compositionally biased region" description="Polar residues" evidence="4">
    <location>
        <begin position="1197"/>
        <end position="1219"/>
    </location>
</feature>
<feature type="compositionally biased region" description="Low complexity" evidence="4">
    <location>
        <begin position="1301"/>
        <end position="1313"/>
    </location>
</feature>
<dbReference type="Pfam" id="PF23092">
    <property type="entry name" value="Ubiquitin_6"/>
    <property type="match status" value="1"/>
</dbReference>
<dbReference type="GO" id="GO:0005524">
    <property type="term" value="F:ATP binding"/>
    <property type="evidence" value="ECO:0007669"/>
    <property type="project" value="InterPro"/>
</dbReference>
<evidence type="ECO:0000313" key="7">
    <source>
        <dbReference type="Proteomes" id="UP000694408"/>
    </source>
</evidence>
<accession>A0A8C5J0N7</accession>
<feature type="compositionally biased region" description="Low complexity" evidence="4">
    <location>
        <begin position="723"/>
        <end position="751"/>
    </location>
</feature>
<dbReference type="GO" id="GO:0016887">
    <property type="term" value="F:ATP hydrolysis activity"/>
    <property type="evidence" value="ECO:0007669"/>
    <property type="project" value="InterPro"/>
</dbReference>
<dbReference type="Proteomes" id="UP000694408">
    <property type="component" value="Unplaced"/>
</dbReference>
<feature type="compositionally biased region" description="Low complexity" evidence="4">
    <location>
        <begin position="435"/>
        <end position="445"/>
    </location>
</feature>
<dbReference type="InterPro" id="IPR057568">
    <property type="entry name" value="CortBP2_NAV1-like_AAA_lid"/>
</dbReference>
<feature type="compositionally biased region" description="Low complexity" evidence="4">
    <location>
        <begin position="1050"/>
        <end position="1072"/>
    </location>
</feature>
<feature type="compositionally biased region" description="Basic and acidic residues" evidence="4">
    <location>
        <begin position="1280"/>
        <end position="1289"/>
    </location>
</feature>
<feature type="region of interest" description="Disordered" evidence="4">
    <location>
        <begin position="1668"/>
        <end position="1696"/>
    </location>
</feature>
<feature type="compositionally biased region" description="Basic and acidic residues" evidence="4">
    <location>
        <begin position="859"/>
        <end position="871"/>
    </location>
</feature>
<feature type="compositionally biased region" description="Basic and acidic residues" evidence="4">
    <location>
        <begin position="305"/>
        <end position="331"/>
    </location>
</feature>
<dbReference type="SUPFAM" id="SSF47576">
    <property type="entry name" value="Calponin-homology domain, CH-domain"/>
    <property type="match status" value="1"/>
</dbReference>
<feature type="compositionally biased region" description="Polar residues" evidence="4">
    <location>
        <begin position="821"/>
        <end position="832"/>
    </location>
</feature>
<dbReference type="Ensembl" id="ENSJHYT00000014737.1">
    <property type="protein sequence ID" value="ENSJHYP00000012171.1"/>
    <property type="gene ID" value="ENSJHYG00000009510.1"/>
</dbReference>